<accession>A0A5B0X417</accession>
<evidence type="ECO:0000256" key="7">
    <source>
        <dbReference type="ARBA" id="ARBA00023004"/>
    </source>
</evidence>
<dbReference type="GO" id="GO:0009055">
    <property type="term" value="F:electron transfer activity"/>
    <property type="evidence" value="ECO:0007669"/>
    <property type="project" value="InterPro"/>
</dbReference>
<dbReference type="EMBL" id="VTUX01000002">
    <property type="protein sequence ID" value="KAA1193287.1"/>
    <property type="molecule type" value="Genomic_DNA"/>
</dbReference>
<keyword evidence="4 8" id="KW-0479">Metal-binding</keyword>
<dbReference type="PANTHER" id="PTHR32303:SF4">
    <property type="entry name" value="QUINOPROTEIN GLUCOSE DEHYDROGENASE"/>
    <property type="match status" value="1"/>
</dbReference>
<reference evidence="11 12" key="1">
    <citation type="submission" date="2019-09" db="EMBL/GenBank/DDBJ databases">
        <authorList>
            <person name="Chen X.-Y."/>
        </authorList>
    </citation>
    <scope>NUCLEOTIDE SEQUENCE [LARGE SCALE GENOMIC DNA]</scope>
    <source>
        <strain evidence="11 12">NY5</strain>
    </source>
</reference>
<dbReference type="GO" id="GO:0048038">
    <property type="term" value="F:quinone binding"/>
    <property type="evidence" value="ECO:0007669"/>
    <property type="project" value="InterPro"/>
</dbReference>
<proteinExistence type="inferred from homology"/>
<dbReference type="RefSeq" id="WP_149610394.1">
    <property type="nucleotide sequence ID" value="NZ_VTUX01000002.1"/>
</dbReference>
<dbReference type="SUPFAM" id="SSF46626">
    <property type="entry name" value="Cytochrome c"/>
    <property type="match status" value="1"/>
</dbReference>
<dbReference type="Gene3D" id="1.10.760.10">
    <property type="entry name" value="Cytochrome c-like domain"/>
    <property type="match status" value="1"/>
</dbReference>
<evidence type="ECO:0000256" key="4">
    <source>
        <dbReference type="ARBA" id="ARBA00022723"/>
    </source>
</evidence>
<dbReference type="InterPro" id="IPR002372">
    <property type="entry name" value="PQQ_rpt_dom"/>
</dbReference>
<keyword evidence="12" id="KW-1185">Reference proteome</keyword>
<comment type="caution">
    <text evidence="11">The sequence shown here is derived from an EMBL/GenBank/DDBJ whole genome shotgun (WGS) entry which is preliminary data.</text>
</comment>
<evidence type="ECO:0000256" key="3">
    <source>
        <dbReference type="ARBA" id="ARBA00022617"/>
    </source>
</evidence>
<dbReference type="Pfam" id="PF13442">
    <property type="entry name" value="Cytochrome_CBB3"/>
    <property type="match status" value="1"/>
</dbReference>
<name>A0A5B0X417_9GAMM</name>
<dbReference type="CDD" id="cd10280">
    <property type="entry name" value="PQQ_mGDH"/>
    <property type="match status" value="1"/>
</dbReference>
<evidence type="ECO:0000313" key="11">
    <source>
        <dbReference type="EMBL" id="KAA1193287.1"/>
    </source>
</evidence>
<evidence type="ECO:0000256" key="1">
    <source>
        <dbReference type="ARBA" id="ARBA00001931"/>
    </source>
</evidence>
<dbReference type="GO" id="GO:0046872">
    <property type="term" value="F:metal ion binding"/>
    <property type="evidence" value="ECO:0007669"/>
    <property type="project" value="UniProtKB-KW"/>
</dbReference>
<dbReference type="Gene3D" id="2.140.10.10">
    <property type="entry name" value="Quinoprotein alcohol dehydrogenase-like superfamily"/>
    <property type="match status" value="2"/>
</dbReference>
<dbReference type="InterPro" id="IPR017511">
    <property type="entry name" value="PQQ_mDH"/>
</dbReference>
<evidence type="ECO:0000256" key="8">
    <source>
        <dbReference type="PROSITE-ProRule" id="PRU00433"/>
    </source>
</evidence>
<comment type="cofactor">
    <cofactor evidence="1">
        <name>pyrroloquinoline quinone</name>
        <dbReference type="ChEBI" id="CHEBI:58442"/>
    </cofactor>
</comment>
<dbReference type="AlphaFoldDB" id="A0A5B0X417"/>
<protein>
    <submittedName>
        <fullName evidence="11">PQQ-binding-like beta-propeller repeat protein</fullName>
    </submittedName>
</protein>
<feature type="domain" description="Cytochrome c" evidence="10">
    <location>
        <begin position="471"/>
        <end position="547"/>
    </location>
</feature>
<dbReference type="SUPFAM" id="SSF50998">
    <property type="entry name" value="Quinoprotein alcohol dehydrogenase-like"/>
    <property type="match status" value="1"/>
</dbReference>
<dbReference type="Pfam" id="PF01011">
    <property type="entry name" value="PQQ"/>
    <property type="match status" value="2"/>
</dbReference>
<dbReference type="InterPro" id="IPR009056">
    <property type="entry name" value="Cyt_c-like_dom"/>
</dbReference>
<evidence type="ECO:0000256" key="6">
    <source>
        <dbReference type="ARBA" id="ARBA00023002"/>
    </source>
</evidence>
<evidence type="ECO:0000256" key="5">
    <source>
        <dbReference type="ARBA" id="ARBA00022729"/>
    </source>
</evidence>
<keyword evidence="3 8" id="KW-0349">Heme</keyword>
<dbReference type="InterPro" id="IPR036909">
    <property type="entry name" value="Cyt_c-like_dom_sf"/>
</dbReference>
<evidence type="ECO:0000256" key="9">
    <source>
        <dbReference type="SAM" id="SignalP"/>
    </source>
</evidence>
<dbReference type="PROSITE" id="PS51007">
    <property type="entry name" value="CYTC"/>
    <property type="match status" value="1"/>
</dbReference>
<dbReference type="PANTHER" id="PTHR32303">
    <property type="entry name" value="QUINOPROTEIN ALCOHOL DEHYDROGENASE (CYTOCHROME C)"/>
    <property type="match status" value="1"/>
</dbReference>
<dbReference type="Proteomes" id="UP000323708">
    <property type="component" value="Unassembled WGS sequence"/>
</dbReference>
<sequence length="712" mass="77316">MTPRKLSALALLFSLLSGLAGAGDFAGWQTYGGDEGNTHYSELTQINRENVDQLRLAWRYDSARGAPLPATSELQLNPIVVDGILYGRNPLYNVFALNAATGAPRWTYDPPLSHVGLSNMRGLSLWQGERDKRLFFTTGHFLMALDAETGKPITAFGDKGRVDLRQGLGRDPEVVSINAPSPGVIFEDLIIMGSAVTETAGAAPGDIRAYSVIDGSLVWQFHTIPRPGETGHETWPADAWKTAGGANAWAGMSLDSARGVVYVPTGSPTPDFDGSQRHGANLFGNTLLALDARTGKRIWHFQAVRHDLWDRDLSSAPTLATVTMQGKQRDVVAQASKQGVLYLLDRDSGKPVFPIEEVAVPASDVPGERAFPTQLRVTLPEPFTRQSFSAADLSDINPRTHAYVKQQLEDTEPFAYMRPPGLRKSVLFPGFYGGANWGGGAYDPATNQYYINAIEAPHIVQVQAVEVDKGSSFGRGAFLFRQQCSGCHGLELQGFYPYAPALTGIAERTSKAEAMRIIRAGKGRMMPFAQLPRHDLEALVDYLFAFDAGEKPAAGGETETAYVFAGYNDFVDERYYPAVKPPWGTLTAIDLATGKRSWQIPLGEYEELTREGVPPTGTRNYGGPLVTAGDLLVIAATSDEMLRIFDKHNGELLWQYKLPAAGYATPATYAIAGRQYLVITCSGGKLGTATGDSYLAFALPARSAPTEHNEDR</sequence>
<dbReference type="GO" id="GO:0020037">
    <property type="term" value="F:heme binding"/>
    <property type="evidence" value="ECO:0007669"/>
    <property type="project" value="InterPro"/>
</dbReference>
<keyword evidence="7 8" id="KW-0408">Iron</keyword>
<dbReference type="SMART" id="SM00564">
    <property type="entry name" value="PQQ"/>
    <property type="match status" value="5"/>
</dbReference>
<comment type="similarity">
    <text evidence="2">Belongs to the bacterial PQQ dehydrogenase family.</text>
</comment>
<dbReference type="GO" id="GO:0016020">
    <property type="term" value="C:membrane"/>
    <property type="evidence" value="ECO:0007669"/>
    <property type="project" value="InterPro"/>
</dbReference>
<evidence type="ECO:0000256" key="2">
    <source>
        <dbReference type="ARBA" id="ARBA00008156"/>
    </source>
</evidence>
<feature type="signal peptide" evidence="9">
    <location>
        <begin position="1"/>
        <end position="22"/>
    </location>
</feature>
<gene>
    <name evidence="11" type="ORF">F0M18_05450</name>
</gene>
<organism evidence="11 12">
    <name type="scientific">Pseudohalioglobus sediminis</name>
    <dbReference type="NCBI Taxonomy" id="2606449"/>
    <lineage>
        <taxon>Bacteria</taxon>
        <taxon>Pseudomonadati</taxon>
        <taxon>Pseudomonadota</taxon>
        <taxon>Gammaproteobacteria</taxon>
        <taxon>Cellvibrionales</taxon>
        <taxon>Halieaceae</taxon>
        <taxon>Pseudohalioglobus</taxon>
    </lineage>
</organism>
<keyword evidence="6" id="KW-0560">Oxidoreductase</keyword>
<evidence type="ECO:0000259" key="10">
    <source>
        <dbReference type="PROSITE" id="PS51007"/>
    </source>
</evidence>
<feature type="chain" id="PRO_5022906823" evidence="9">
    <location>
        <begin position="23"/>
        <end position="712"/>
    </location>
</feature>
<dbReference type="InterPro" id="IPR018391">
    <property type="entry name" value="PQQ_b-propeller_rpt"/>
</dbReference>
<dbReference type="InterPro" id="IPR011047">
    <property type="entry name" value="Quinoprotein_ADH-like_sf"/>
</dbReference>
<evidence type="ECO:0000313" key="12">
    <source>
        <dbReference type="Proteomes" id="UP000323708"/>
    </source>
</evidence>
<dbReference type="GO" id="GO:0016614">
    <property type="term" value="F:oxidoreductase activity, acting on CH-OH group of donors"/>
    <property type="evidence" value="ECO:0007669"/>
    <property type="project" value="InterPro"/>
</dbReference>
<keyword evidence="5 9" id="KW-0732">Signal</keyword>